<dbReference type="EMBL" id="GECZ01027910">
    <property type="protein sequence ID" value="JAS41859.1"/>
    <property type="molecule type" value="Transcribed_RNA"/>
</dbReference>
<feature type="transmembrane region" description="Helical" evidence="8">
    <location>
        <begin position="87"/>
        <end position="106"/>
    </location>
</feature>
<comment type="subcellular location">
    <subcellularLocation>
        <location evidence="1">Cell membrane</location>
        <topology evidence="1">Multi-pass membrane protein</topology>
    </subcellularLocation>
</comment>
<keyword evidence="7 8" id="KW-0472">Membrane</keyword>
<dbReference type="PROSITE" id="PS00217">
    <property type="entry name" value="SUGAR_TRANSPORT_2"/>
    <property type="match status" value="1"/>
</dbReference>
<dbReference type="InterPro" id="IPR036259">
    <property type="entry name" value="MFS_trans_sf"/>
</dbReference>
<evidence type="ECO:0000256" key="8">
    <source>
        <dbReference type="SAM" id="Phobius"/>
    </source>
</evidence>
<evidence type="ECO:0000256" key="2">
    <source>
        <dbReference type="ARBA" id="ARBA00022448"/>
    </source>
</evidence>
<evidence type="ECO:0000256" key="7">
    <source>
        <dbReference type="ARBA" id="ARBA00023136"/>
    </source>
</evidence>
<dbReference type="AlphaFoldDB" id="A0A1B6EVA6"/>
<feature type="transmembrane region" description="Helical" evidence="8">
    <location>
        <begin position="354"/>
        <end position="378"/>
    </location>
</feature>
<dbReference type="Gene3D" id="1.20.1250.20">
    <property type="entry name" value="MFS general substrate transporter like domains"/>
    <property type="match status" value="1"/>
</dbReference>
<evidence type="ECO:0000259" key="9">
    <source>
        <dbReference type="PROSITE" id="PS50850"/>
    </source>
</evidence>
<feature type="transmembrane region" description="Helical" evidence="8">
    <location>
        <begin position="12"/>
        <end position="36"/>
    </location>
</feature>
<dbReference type="GO" id="GO:0005886">
    <property type="term" value="C:plasma membrane"/>
    <property type="evidence" value="ECO:0007669"/>
    <property type="project" value="UniProtKB-SubCell"/>
</dbReference>
<evidence type="ECO:0000256" key="4">
    <source>
        <dbReference type="ARBA" id="ARBA00022597"/>
    </source>
</evidence>
<dbReference type="SUPFAM" id="SSF103473">
    <property type="entry name" value="MFS general substrate transporter"/>
    <property type="match status" value="1"/>
</dbReference>
<dbReference type="PANTHER" id="PTHR48021">
    <property type="match status" value="1"/>
</dbReference>
<dbReference type="InterPro" id="IPR005829">
    <property type="entry name" value="Sugar_transporter_CS"/>
</dbReference>
<dbReference type="PANTHER" id="PTHR48021:SF46">
    <property type="entry name" value="MAJOR FACILITATOR SUPERFAMILY (MFS) PROFILE DOMAIN-CONTAINING PROTEIN"/>
    <property type="match status" value="1"/>
</dbReference>
<protein>
    <recommendedName>
        <fullName evidence="9">Major facilitator superfamily (MFS) profile domain-containing protein</fullName>
    </recommendedName>
</protein>
<feature type="transmembrane region" description="Helical" evidence="8">
    <location>
        <begin position="320"/>
        <end position="342"/>
    </location>
</feature>
<feature type="transmembrane region" description="Helical" evidence="8">
    <location>
        <begin position="288"/>
        <end position="308"/>
    </location>
</feature>
<dbReference type="PROSITE" id="PS50850">
    <property type="entry name" value="MFS"/>
    <property type="match status" value="1"/>
</dbReference>
<dbReference type="InterPro" id="IPR005828">
    <property type="entry name" value="MFS_sugar_transport-like"/>
</dbReference>
<feature type="transmembrane region" description="Helical" evidence="8">
    <location>
        <begin position="390"/>
        <end position="410"/>
    </location>
</feature>
<name>A0A1B6EVA6_9HEMI</name>
<reference evidence="10" key="1">
    <citation type="submission" date="2015-11" db="EMBL/GenBank/DDBJ databases">
        <title>De novo transcriptome assembly of four potential Pierce s Disease insect vectors from Arizona vineyards.</title>
        <authorList>
            <person name="Tassone E.E."/>
        </authorList>
    </citation>
    <scope>NUCLEOTIDE SEQUENCE</scope>
</reference>
<evidence type="ECO:0000256" key="6">
    <source>
        <dbReference type="ARBA" id="ARBA00022989"/>
    </source>
</evidence>
<keyword evidence="5 8" id="KW-0812">Transmembrane</keyword>
<evidence type="ECO:0000256" key="3">
    <source>
        <dbReference type="ARBA" id="ARBA00022475"/>
    </source>
</evidence>
<keyword evidence="4" id="KW-0762">Sugar transport</keyword>
<dbReference type="GO" id="GO:0022857">
    <property type="term" value="F:transmembrane transporter activity"/>
    <property type="evidence" value="ECO:0007669"/>
    <property type="project" value="InterPro"/>
</dbReference>
<gene>
    <name evidence="10" type="ORF">g.28650</name>
</gene>
<dbReference type="InterPro" id="IPR020846">
    <property type="entry name" value="MFS_dom"/>
</dbReference>
<organism evidence="10">
    <name type="scientific">Cuerna arida</name>
    <dbReference type="NCBI Taxonomy" id="1464854"/>
    <lineage>
        <taxon>Eukaryota</taxon>
        <taxon>Metazoa</taxon>
        <taxon>Ecdysozoa</taxon>
        <taxon>Arthropoda</taxon>
        <taxon>Hexapoda</taxon>
        <taxon>Insecta</taxon>
        <taxon>Pterygota</taxon>
        <taxon>Neoptera</taxon>
        <taxon>Paraneoptera</taxon>
        <taxon>Hemiptera</taxon>
        <taxon>Auchenorrhyncha</taxon>
        <taxon>Membracoidea</taxon>
        <taxon>Cicadellidae</taxon>
        <taxon>Cicadellinae</taxon>
        <taxon>Proconiini</taxon>
        <taxon>Cuerna</taxon>
    </lineage>
</organism>
<feature type="transmembrane region" description="Helical" evidence="8">
    <location>
        <begin position="112"/>
        <end position="133"/>
    </location>
</feature>
<feature type="transmembrane region" description="Helical" evidence="8">
    <location>
        <begin position="416"/>
        <end position="439"/>
    </location>
</feature>
<feature type="transmembrane region" description="Helical" evidence="8">
    <location>
        <begin position="145"/>
        <end position="163"/>
    </location>
</feature>
<proteinExistence type="predicted"/>
<keyword evidence="6 8" id="KW-1133">Transmembrane helix</keyword>
<dbReference type="FunFam" id="1.20.1250.20:FF:000218">
    <property type="entry name" value="facilitated trehalose transporter Tret1"/>
    <property type="match status" value="1"/>
</dbReference>
<keyword evidence="3" id="KW-1003">Cell membrane</keyword>
<sequence>EMAVKCGQSRGLLNQYIAAVAACFSVVNSSTCYGWTTPILNHLLGPDSEIPMTREQASWVISIIELGNLISPIPAGILSDYIGRKPVILATGPLYIISWLMIIFYPSATMLGAARVLQGFSMGLTFTAAPIYLGEIAGKSTRGAVTSIFFNSWWLGFVIQYSVGPFLSFYNFSYFTLALNIPFMLLFFWQPESPYYYVMSGNIEKARKSLAWFRDAASDELKEELEEIKWSVEANQRSAGLRDIIGNAEERKALTILMMLTGARLLSGTGAITVYATDIFDMTPNLSIPSDVVTMAVGVVMLAGGVISSFTSDSLGRRPLLMLSCIGTFICQFTTGTYYLLLFKTPIVVSTFSWISPVLILIYSGLCTMGMYPVCSLYTSELFNSNTRGIASSIGAINVTIFSFILLIMYEPVNDHFGLFANFYFYSLTILIGGIYFYFNAPETKGKSFVEIRKDLIKFKI</sequence>
<evidence type="ECO:0000256" key="1">
    <source>
        <dbReference type="ARBA" id="ARBA00004651"/>
    </source>
</evidence>
<dbReference type="Pfam" id="PF00083">
    <property type="entry name" value="Sugar_tr"/>
    <property type="match status" value="1"/>
</dbReference>
<dbReference type="PROSITE" id="PS00216">
    <property type="entry name" value="SUGAR_TRANSPORT_1"/>
    <property type="match status" value="2"/>
</dbReference>
<feature type="transmembrane region" description="Helical" evidence="8">
    <location>
        <begin position="169"/>
        <end position="189"/>
    </location>
</feature>
<evidence type="ECO:0000256" key="5">
    <source>
        <dbReference type="ARBA" id="ARBA00022692"/>
    </source>
</evidence>
<evidence type="ECO:0000313" key="10">
    <source>
        <dbReference type="EMBL" id="JAS41859.1"/>
    </source>
</evidence>
<feature type="transmembrane region" description="Helical" evidence="8">
    <location>
        <begin position="56"/>
        <end position="75"/>
    </location>
</feature>
<dbReference type="InterPro" id="IPR050549">
    <property type="entry name" value="MFS_Trehalose_Transporter"/>
</dbReference>
<feature type="domain" description="Major facilitator superfamily (MFS) profile" evidence="9">
    <location>
        <begin position="14"/>
        <end position="445"/>
    </location>
</feature>
<feature type="non-terminal residue" evidence="10">
    <location>
        <position position="1"/>
    </location>
</feature>
<keyword evidence="2" id="KW-0813">Transport</keyword>
<feature type="transmembrane region" description="Helical" evidence="8">
    <location>
        <begin position="254"/>
        <end position="276"/>
    </location>
</feature>
<accession>A0A1B6EVA6</accession>